<sequence length="1135" mass="129573">MNRLDVFSMQIVTKYLMNPTDFINIVCVCKKYQYMLERIRINPIQITPQNMNLFPNIQTQNMFSPFDIKLTNTNIERLQYSYLVSYDKFLEEKKRFNICPYVKYTKEDREKYGNTIPQNVCCIDNNCFKNCEEEVITIPNNIRVILNKAFTLAHIREIEIPNSVTFLGDSVFDGCTNLTRVVLPSTLQHIPEQTFKKCVSLKEVKIPSSITAFGSDCFGPDCGMESIVVAPNICVSFYAFEFSNLNHIEFVGQSIIADHVCDHCLLLKSVKMDTTVKVIGSYAFLHCEKLEDINVPSSLQIINTSAFEKCTSLSKFVIPNKLLCIGARAFYNCSNLKKLNFPDNTKFCGIKIFTNCTQLSSLTLPNFNGKLTFAISKEEEEIMNKFGYTALDVVTDVDDESPPVYNNDEEKLADEKLHEVKTNSKCNEVVLYNLEQCKVFDLRDAEKISGQRFKYNDYLKTVYFPSSLVDFDMEYISNCSENPVEISENCCINMYNNFSFDLTHNFVFPTTITKIKNHNMWYGCNGNFVVPSTVVEIGKNAFNSSIYLEELVIPRSVTKIGNGFVSGCSLLTNIIFENGTSFDFKSITASDDIIVQKLTEDKTLTKLMIPNGVTHIRNYVSELADLKELSLPSTLEKADKYLFCNNKNLTKIDTNGVDNNIFVVSYECHLRLKALGYLFNNIKLTQDDIKNFGYIWDSKLCWQDERVVELEMSKMNVTRTIDTSIDSHLRYLKYIETEDMCVYYHECIRMSNCDKLLSSMFVNWIFLTSVKLPSNVVKIPYGCFVNCYSLETLTLPKSVTKLASTCFYGCISLTSISCNTNVVLGRKCFYSCDSLVNIPQTKYFSNSVFERCTSLSKITLFDGLETIPHCAFFRCYKLSEIKVPNSVTRIGKFAFKHCISLTSFNSESVSLVEDGCFMNCEKLKRVCFNQKNVQINFDVFSDCTSLQEIQIGDASITVCDFEVSFTTNKYFFEKMGVVCNNVVLTRRDVEEFGPSTINEKCIQRVDEGCFFNNKSLTKIVFPSHVKSVGYYSCFSCVNLKEVVLPEGITEIPAHMFDLCTSLSSIIIPKSVTKFGTNCFFSCDLLRDNPSIPKEAFSYEEYHNTVDDSESGSDSILIILFFKPQHFMSTILFYIE</sequence>
<dbReference type="OrthoDB" id="27520at2759"/>
<evidence type="ECO:0000313" key="1">
    <source>
        <dbReference type="EMBL" id="ELP87172.1"/>
    </source>
</evidence>
<dbReference type="InterPro" id="IPR053139">
    <property type="entry name" value="Surface_bspA-like"/>
</dbReference>
<dbReference type="AlphaFoldDB" id="L7FLG3"/>
<dbReference type="KEGG" id="eiv:EIN_354940"/>
<keyword evidence="2" id="KW-1185">Reference proteome</keyword>
<dbReference type="SUPFAM" id="SSF52058">
    <property type="entry name" value="L domain-like"/>
    <property type="match status" value="3"/>
</dbReference>
<dbReference type="PANTHER" id="PTHR45661">
    <property type="entry name" value="SURFACE ANTIGEN"/>
    <property type="match status" value="1"/>
</dbReference>
<dbReference type="InterPro" id="IPR026906">
    <property type="entry name" value="LRR_5"/>
</dbReference>
<protein>
    <recommendedName>
        <fullName evidence="3">Leucine rich repeat containing protein BspA family protein</fullName>
    </recommendedName>
</protein>
<dbReference type="PANTHER" id="PTHR45661:SF3">
    <property type="entry name" value="IG-LIKE DOMAIN-CONTAINING PROTEIN"/>
    <property type="match status" value="1"/>
</dbReference>
<proteinExistence type="predicted"/>
<reference evidence="1 2" key="1">
    <citation type="submission" date="2012-10" db="EMBL/GenBank/DDBJ databases">
        <authorList>
            <person name="Zafar N."/>
            <person name="Inman J."/>
            <person name="Hall N."/>
            <person name="Lorenzi H."/>
            <person name="Caler E."/>
        </authorList>
    </citation>
    <scope>NUCLEOTIDE SEQUENCE [LARGE SCALE GENOMIC DNA]</scope>
    <source>
        <strain evidence="1 2">IP1</strain>
    </source>
</reference>
<dbReference type="RefSeq" id="XP_004253943.1">
    <property type="nucleotide sequence ID" value="XM_004253895.1"/>
</dbReference>
<dbReference type="Gene3D" id="3.80.10.10">
    <property type="entry name" value="Ribonuclease Inhibitor"/>
    <property type="match status" value="5"/>
</dbReference>
<accession>L7FLG3</accession>
<gene>
    <name evidence="1" type="ORF">EIN_354940</name>
</gene>
<dbReference type="InterPro" id="IPR032675">
    <property type="entry name" value="LRR_dom_sf"/>
</dbReference>
<dbReference type="GeneID" id="14886137"/>
<evidence type="ECO:0008006" key="3">
    <source>
        <dbReference type="Google" id="ProtNLM"/>
    </source>
</evidence>
<dbReference type="Proteomes" id="UP000014680">
    <property type="component" value="Unassembled WGS sequence"/>
</dbReference>
<evidence type="ECO:0000313" key="2">
    <source>
        <dbReference type="Proteomes" id="UP000014680"/>
    </source>
</evidence>
<dbReference type="VEuPathDB" id="AmoebaDB:EIN_354940"/>
<dbReference type="OMA" id="IENIEQM"/>
<dbReference type="EMBL" id="KB206862">
    <property type="protein sequence ID" value="ELP87172.1"/>
    <property type="molecule type" value="Genomic_DNA"/>
</dbReference>
<organism evidence="1 2">
    <name type="scientific">Entamoeba invadens IP1</name>
    <dbReference type="NCBI Taxonomy" id="370355"/>
    <lineage>
        <taxon>Eukaryota</taxon>
        <taxon>Amoebozoa</taxon>
        <taxon>Evosea</taxon>
        <taxon>Archamoebae</taxon>
        <taxon>Mastigamoebida</taxon>
        <taxon>Entamoebidae</taxon>
        <taxon>Entamoeba</taxon>
    </lineage>
</organism>
<dbReference type="Pfam" id="PF13306">
    <property type="entry name" value="LRR_5"/>
    <property type="match status" value="8"/>
</dbReference>
<name>L7FLG3_ENTIV</name>